<dbReference type="AlphaFoldDB" id="A0A085M818"/>
<organism evidence="1 3">
    <name type="scientific">Trichuris suis</name>
    <name type="common">pig whipworm</name>
    <dbReference type="NCBI Taxonomy" id="68888"/>
    <lineage>
        <taxon>Eukaryota</taxon>
        <taxon>Metazoa</taxon>
        <taxon>Ecdysozoa</taxon>
        <taxon>Nematoda</taxon>
        <taxon>Enoplea</taxon>
        <taxon>Dorylaimia</taxon>
        <taxon>Trichinellida</taxon>
        <taxon>Trichuridae</taxon>
        <taxon>Trichuris</taxon>
    </lineage>
</organism>
<evidence type="ECO:0000313" key="3">
    <source>
        <dbReference type="Proteomes" id="UP000030764"/>
    </source>
</evidence>
<protein>
    <submittedName>
        <fullName evidence="1">Uncharacterized protein</fullName>
    </submittedName>
</protein>
<accession>A0A085M818</accession>
<evidence type="ECO:0000313" key="1">
    <source>
        <dbReference type="EMBL" id="KFD53364.1"/>
    </source>
</evidence>
<dbReference type="EMBL" id="KL363218">
    <property type="protein sequence ID" value="KFD53364.1"/>
    <property type="molecule type" value="Genomic_DNA"/>
</dbReference>
<proteinExistence type="predicted"/>
<sequence length="84" mass="9795">MKFPCPVRKCYVFKTGLSVNLRLTKVDKSPSKSCRPDQAVLSRILLWLKCIPYLATINGTKFEEENELQSAVESYFYLHDKNFF</sequence>
<name>A0A085M818_9BILA</name>
<reference evidence="1 3" key="1">
    <citation type="journal article" date="2014" name="Nat. Genet.">
        <title>Genome and transcriptome of the porcine whipworm Trichuris suis.</title>
        <authorList>
            <person name="Jex A.R."/>
            <person name="Nejsum P."/>
            <person name="Schwarz E.M."/>
            <person name="Hu L."/>
            <person name="Young N.D."/>
            <person name="Hall R.S."/>
            <person name="Korhonen P.K."/>
            <person name="Liao S."/>
            <person name="Thamsborg S."/>
            <person name="Xia J."/>
            <person name="Xu P."/>
            <person name="Wang S."/>
            <person name="Scheerlinck J.P."/>
            <person name="Hofmann A."/>
            <person name="Sternberg P.W."/>
            <person name="Wang J."/>
            <person name="Gasser R.B."/>
        </authorList>
    </citation>
    <scope>NUCLEOTIDE SEQUENCE [LARGE SCALE GENOMIC DNA]</scope>
    <source>
        <strain evidence="2">DCEP-RM93F</strain>
        <strain evidence="1">DCEP-RM93M</strain>
    </source>
</reference>
<dbReference type="Proteomes" id="UP000030764">
    <property type="component" value="Unassembled WGS sequence"/>
</dbReference>
<gene>
    <name evidence="1" type="ORF">M513_05845</name>
    <name evidence="2" type="ORF">M514_05845</name>
</gene>
<dbReference type="EMBL" id="KL367633">
    <property type="protein sequence ID" value="KFD61161.1"/>
    <property type="molecule type" value="Genomic_DNA"/>
</dbReference>
<evidence type="ECO:0000313" key="2">
    <source>
        <dbReference type="EMBL" id="KFD61161.1"/>
    </source>
</evidence>
<keyword evidence="3" id="KW-1185">Reference proteome</keyword>
<dbReference type="Proteomes" id="UP000030758">
    <property type="component" value="Unassembled WGS sequence"/>
</dbReference>